<dbReference type="RefSeq" id="YP_004957138.1">
    <property type="nucleotide sequence ID" value="NC_016563.1"/>
</dbReference>
<protein>
    <submittedName>
        <fullName evidence="1">Gp123</fullName>
    </submittedName>
</protein>
<evidence type="ECO:0000313" key="1">
    <source>
        <dbReference type="EMBL" id="ADH03269.1"/>
    </source>
</evidence>
<dbReference type="KEGG" id="vg:11536779"/>
<sequence>MGKTITVREAMSYMRRAVEFNEEVLDMPLQIIMSEPSLGARVSVGVKGLTMGIDWDYGRFMITPQEGLVRKSKVR</sequence>
<dbReference type="Proteomes" id="UP000005445">
    <property type="component" value="Segment"/>
</dbReference>
<organism evidence="1 2">
    <name type="scientific">Bacillus phage W.Ph</name>
    <dbReference type="NCBI Taxonomy" id="764595"/>
    <lineage>
        <taxon>Viruses</taxon>
        <taxon>Duplodnaviria</taxon>
        <taxon>Heunggongvirae</taxon>
        <taxon>Uroviricota</taxon>
        <taxon>Caudoviricetes</taxon>
        <taxon>Herelleviridae</taxon>
        <taxon>Bastillevirinae</taxon>
        <taxon>Wphvirus</taxon>
        <taxon>Wphvirus WPh</taxon>
    </lineage>
</organism>
<proteinExistence type="predicted"/>
<accession>G9B1M4</accession>
<reference evidence="1 2" key="1">
    <citation type="submission" date="2013-01" db="EMBL/GenBank/DDBJ databases">
        <title>Large myovirus of Bacillus.</title>
        <authorList>
            <person name="Klumpp J."/>
            <person name="Beyer W."/>
            <person name="Loessner M.J."/>
        </authorList>
    </citation>
    <scope>NUCLEOTIDE SEQUENCE [LARGE SCALE GENOMIC DNA]</scope>
</reference>
<name>G9B1M4_9CAUD</name>
<dbReference type="GeneID" id="11536779"/>
<dbReference type="EMBL" id="HM144387">
    <property type="protein sequence ID" value="ADH03269.1"/>
    <property type="molecule type" value="Genomic_DNA"/>
</dbReference>
<keyword evidence="2" id="KW-1185">Reference proteome</keyword>
<evidence type="ECO:0000313" key="2">
    <source>
        <dbReference type="Proteomes" id="UP000005445"/>
    </source>
</evidence>